<name>X6MZI8_RETFI</name>
<feature type="compositionally biased region" description="Low complexity" evidence="1">
    <location>
        <begin position="137"/>
        <end position="149"/>
    </location>
</feature>
<dbReference type="Proteomes" id="UP000023152">
    <property type="component" value="Unassembled WGS sequence"/>
</dbReference>
<dbReference type="PANTHER" id="PTHR11365:SF2">
    <property type="entry name" value="5-OXOPROLINASE"/>
    <property type="match status" value="1"/>
</dbReference>
<evidence type="ECO:0000313" key="2">
    <source>
        <dbReference type="EMBL" id="ETO18874.1"/>
    </source>
</evidence>
<protein>
    <submittedName>
        <fullName evidence="2">Uncharacterized protein</fullName>
    </submittedName>
</protein>
<dbReference type="PANTHER" id="PTHR11365">
    <property type="entry name" value="5-OXOPROLINASE RELATED"/>
    <property type="match status" value="1"/>
</dbReference>
<dbReference type="GO" id="GO:0005829">
    <property type="term" value="C:cytosol"/>
    <property type="evidence" value="ECO:0007669"/>
    <property type="project" value="TreeGrafter"/>
</dbReference>
<dbReference type="OrthoDB" id="3643at2759"/>
<accession>X6MZI8</accession>
<sequence length="204" mass="22766">DRVYEMCELVKGQLQKDGFSDGQVTTTPYLNIRFEGTDNPIFVNGPLITSNLRGNKISSSDLDKLCRHYKNGFIEKYRRVSLFIYLFICSYVIRSSPPPVAITTNNNGKLKTGKTDSEKNKSDSEKQVDSEKKIDSTDTTSSSSSSSLQQQQQQQILQITAPVYLLSKLYFGDRIEGPALILQDTSTVVIDPSCSAEIDQFGNI</sequence>
<keyword evidence="3" id="KW-1185">Reference proteome</keyword>
<comment type="caution">
    <text evidence="2">The sequence shown here is derived from an EMBL/GenBank/DDBJ whole genome shotgun (WGS) entry which is preliminary data.</text>
</comment>
<gene>
    <name evidence="2" type="ORF">RFI_18371</name>
</gene>
<organism evidence="2 3">
    <name type="scientific">Reticulomyxa filosa</name>
    <dbReference type="NCBI Taxonomy" id="46433"/>
    <lineage>
        <taxon>Eukaryota</taxon>
        <taxon>Sar</taxon>
        <taxon>Rhizaria</taxon>
        <taxon>Retaria</taxon>
        <taxon>Foraminifera</taxon>
        <taxon>Monothalamids</taxon>
        <taxon>Reticulomyxidae</taxon>
        <taxon>Reticulomyxa</taxon>
    </lineage>
</organism>
<feature type="non-terminal residue" evidence="2">
    <location>
        <position position="204"/>
    </location>
</feature>
<evidence type="ECO:0000313" key="3">
    <source>
        <dbReference type="Proteomes" id="UP000023152"/>
    </source>
</evidence>
<dbReference type="InterPro" id="IPR045079">
    <property type="entry name" value="Oxoprolinase-like"/>
</dbReference>
<proteinExistence type="predicted"/>
<evidence type="ECO:0000256" key="1">
    <source>
        <dbReference type="SAM" id="MobiDB-lite"/>
    </source>
</evidence>
<dbReference type="GO" id="GO:0006749">
    <property type="term" value="P:glutathione metabolic process"/>
    <property type="evidence" value="ECO:0007669"/>
    <property type="project" value="TreeGrafter"/>
</dbReference>
<feature type="compositionally biased region" description="Basic and acidic residues" evidence="1">
    <location>
        <begin position="113"/>
        <end position="136"/>
    </location>
</feature>
<feature type="region of interest" description="Disordered" evidence="1">
    <location>
        <begin position="102"/>
        <end position="149"/>
    </location>
</feature>
<dbReference type="AlphaFoldDB" id="X6MZI8"/>
<feature type="non-terminal residue" evidence="2">
    <location>
        <position position="1"/>
    </location>
</feature>
<reference evidence="2 3" key="1">
    <citation type="journal article" date="2013" name="Curr. Biol.">
        <title>The Genome of the Foraminiferan Reticulomyxa filosa.</title>
        <authorList>
            <person name="Glockner G."/>
            <person name="Hulsmann N."/>
            <person name="Schleicher M."/>
            <person name="Noegel A.A."/>
            <person name="Eichinger L."/>
            <person name="Gallinger C."/>
            <person name="Pawlowski J."/>
            <person name="Sierra R."/>
            <person name="Euteneuer U."/>
            <person name="Pillet L."/>
            <person name="Moustafa A."/>
            <person name="Platzer M."/>
            <person name="Groth M."/>
            <person name="Szafranski K."/>
            <person name="Schliwa M."/>
        </authorList>
    </citation>
    <scope>NUCLEOTIDE SEQUENCE [LARGE SCALE GENOMIC DNA]</scope>
</reference>
<dbReference type="EMBL" id="ASPP01014303">
    <property type="protein sequence ID" value="ETO18874.1"/>
    <property type="molecule type" value="Genomic_DNA"/>
</dbReference>
<dbReference type="GO" id="GO:0017168">
    <property type="term" value="F:5-oxoprolinase (ATP-hydrolyzing) activity"/>
    <property type="evidence" value="ECO:0007669"/>
    <property type="project" value="TreeGrafter"/>
</dbReference>